<evidence type="ECO:0000256" key="1">
    <source>
        <dbReference type="SAM" id="MobiDB-lite"/>
    </source>
</evidence>
<feature type="compositionally biased region" description="Polar residues" evidence="1">
    <location>
        <begin position="1"/>
        <end position="12"/>
    </location>
</feature>
<keyword evidence="3" id="KW-1185">Reference proteome</keyword>
<organism evidence="2 3">
    <name type="scientific">Austropuccinia psidii MF-1</name>
    <dbReference type="NCBI Taxonomy" id="1389203"/>
    <lineage>
        <taxon>Eukaryota</taxon>
        <taxon>Fungi</taxon>
        <taxon>Dikarya</taxon>
        <taxon>Basidiomycota</taxon>
        <taxon>Pucciniomycotina</taxon>
        <taxon>Pucciniomycetes</taxon>
        <taxon>Pucciniales</taxon>
        <taxon>Sphaerophragmiaceae</taxon>
        <taxon>Austropuccinia</taxon>
    </lineage>
</organism>
<feature type="compositionally biased region" description="Basic residues" evidence="1">
    <location>
        <begin position="190"/>
        <end position="211"/>
    </location>
</feature>
<proteinExistence type="predicted"/>
<name>A0A9Q3KL40_9BASI</name>
<dbReference type="AlphaFoldDB" id="A0A9Q3KL40"/>
<sequence length="257" mass="29192">MVYTRNGSSYSVQPDGPGQGRGKTRTRSAKSSSRKTHLEDTRAATHSPRSVPKNFDVNSEPELIESNVLRAERLSSGSHSNISVQILNWFREAKEEEWQICPSLWQEAMNPYLHIKSFLGQEKTIEVLGGWRLLSFKDKVKKIKNLLKNQSILSVDQKKELEMTPALEEGLVLSTSSKTAPEASKEKPRGPQKKKKGPKKHQGKGKGKANLHRPYQQGYRIPKLEPSAVDNVFHMARTLMEFTVKEKERINRTFPCK</sequence>
<feature type="compositionally biased region" description="Basic residues" evidence="1">
    <location>
        <begin position="22"/>
        <end position="35"/>
    </location>
</feature>
<dbReference type="EMBL" id="AVOT02115863">
    <property type="protein sequence ID" value="MBW0583710.1"/>
    <property type="molecule type" value="Genomic_DNA"/>
</dbReference>
<gene>
    <name evidence="2" type="ORF">O181_123425</name>
</gene>
<dbReference type="Proteomes" id="UP000765509">
    <property type="component" value="Unassembled WGS sequence"/>
</dbReference>
<feature type="region of interest" description="Disordered" evidence="1">
    <location>
        <begin position="1"/>
        <end position="57"/>
    </location>
</feature>
<evidence type="ECO:0000313" key="3">
    <source>
        <dbReference type="Proteomes" id="UP000765509"/>
    </source>
</evidence>
<accession>A0A9Q3KL40</accession>
<evidence type="ECO:0000313" key="2">
    <source>
        <dbReference type="EMBL" id="MBW0583710.1"/>
    </source>
</evidence>
<protein>
    <submittedName>
        <fullName evidence="2">Uncharacterized protein</fullName>
    </submittedName>
</protein>
<reference evidence="2" key="1">
    <citation type="submission" date="2021-03" db="EMBL/GenBank/DDBJ databases">
        <title>Draft genome sequence of rust myrtle Austropuccinia psidii MF-1, a brazilian biotype.</title>
        <authorList>
            <person name="Quecine M.C."/>
            <person name="Pachon D.M.R."/>
            <person name="Bonatelli M.L."/>
            <person name="Correr F.H."/>
            <person name="Franceschini L.M."/>
            <person name="Leite T.F."/>
            <person name="Margarido G.R.A."/>
            <person name="Almeida C.A."/>
            <person name="Ferrarezi J.A."/>
            <person name="Labate C.A."/>
        </authorList>
    </citation>
    <scope>NUCLEOTIDE SEQUENCE</scope>
    <source>
        <strain evidence="2">MF-1</strain>
    </source>
</reference>
<comment type="caution">
    <text evidence="2">The sequence shown here is derived from an EMBL/GenBank/DDBJ whole genome shotgun (WGS) entry which is preliminary data.</text>
</comment>
<feature type="region of interest" description="Disordered" evidence="1">
    <location>
        <begin position="172"/>
        <end position="220"/>
    </location>
</feature>